<feature type="compositionally biased region" description="Basic and acidic residues" evidence="6">
    <location>
        <begin position="336"/>
        <end position="352"/>
    </location>
</feature>
<gene>
    <name evidence="9" type="ORF">BO97DRAFT_443555</name>
</gene>
<evidence type="ECO:0000259" key="8">
    <source>
        <dbReference type="Pfam" id="PF20684"/>
    </source>
</evidence>
<dbReference type="GeneID" id="37202667"/>
<evidence type="ECO:0000313" key="10">
    <source>
        <dbReference type="Proteomes" id="UP000248961"/>
    </source>
</evidence>
<feature type="domain" description="Rhodopsin" evidence="8">
    <location>
        <begin position="26"/>
        <end position="280"/>
    </location>
</feature>
<organism evidence="9 10">
    <name type="scientific">Aspergillus homomorphus (strain CBS 101889)</name>
    <dbReference type="NCBI Taxonomy" id="1450537"/>
    <lineage>
        <taxon>Eukaryota</taxon>
        <taxon>Fungi</taxon>
        <taxon>Dikarya</taxon>
        <taxon>Ascomycota</taxon>
        <taxon>Pezizomycotina</taxon>
        <taxon>Eurotiomycetes</taxon>
        <taxon>Eurotiomycetidae</taxon>
        <taxon>Eurotiales</taxon>
        <taxon>Aspergillaceae</taxon>
        <taxon>Aspergillus</taxon>
        <taxon>Aspergillus subgen. Circumdati</taxon>
    </lineage>
</organism>
<feature type="transmembrane region" description="Helical" evidence="7">
    <location>
        <begin position="249"/>
        <end position="276"/>
    </location>
</feature>
<feature type="transmembrane region" description="Helical" evidence="7">
    <location>
        <begin position="42"/>
        <end position="63"/>
    </location>
</feature>
<evidence type="ECO:0000256" key="1">
    <source>
        <dbReference type="ARBA" id="ARBA00004141"/>
    </source>
</evidence>
<reference evidence="9 10" key="1">
    <citation type="submission" date="2018-02" db="EMBL/GenBank/DDBJ databases">
        <title>The genomes of Aspergillus section Nigri reveals drivers in fungal speciation.</title>
        <authorList>
            <consortium name="DOE Joint Genome Institute"/>
            <person name="Vesth T.C."/>
            <person name="Nybo J."/>
            <person name="Theobald S."/>
            <person name="Brandl J."/>
            <person name="Frisvad J.C."/>
            <person name="Nielsen K.F."/>
            <person name="Lyhne E.K."/>
            <person name="Kogle M.E."/>
            <person name="Kuo A."/>
            <person name="Riley R."/>
            <person name="Clum A."/>
            <person name="Nolan M."/>
            <person name="Lipzen A."/>
            <person name="Salamov A."/>
            <person name="Henrissat B."/>
            <person name="Wiebenga A."/>
            <person name="De vries R.P."/>
            <person name="Grigoriev I.V."/>
            <person name="Mortensen U.H."/>
            <person name="Andersen M.R."/>
            <person name="Baker S.E."/>
        </authorList>
    </citation>
    <scope>NUCLEOTIDE SEQUENCE [LARGE SCALE GENOMIC DNA]</scope>
    <source>
        <strain evidence="9 10">CBS 101889</strain>
    </source>
</reference>
<dbReference type="PANTHER" id="PTHR33048:SF157">
    <property type="entry name" value="INTEGRAL MEMBRANE PROTEIN"/>
    <property type="match status" value="1"/>
</dbReference>
<feature type="region of interest" description="Disordered" evidence="6">
    <location>
        <begin position="328"/>
        <end position="387"/>
    </location>
</feature>
<name>A0A395HV85_ASPHC</name>
<feature type="transmembrane region" description="Helical" evidence="7">
    <location>
        <begin position="83"/>
        <end position="110"/>
    </location>
</feature>
<dbReference type="PANTHER" id="PTHR33048">
    <property type="entry name" value="PTH11-LIKE INTEGRAL MEMBRANE PROTEIN (AFU_ORTHOLOGUE AFUA_5G11245)"/>
    <property type="match status" value="1"/>
</dbReference>
<keyword evidence="4 7" id="KW-0472">Membrane</keyword>
<dbReference type="STRING" id="1450537.A0A395HV85"/>
<dbReference type="Proteomes" id="UP000248961">
    <property type="component" value="Unassembled WGS sequence"/>
</dbReference>
<feature type="transmembrane region" description="Helical" evidence="7">
    <location>
        <begin position="204"/>
        <end position="229"/>
    </location>
</feature>
<dbReference type="InterPro" id="IPR052337">
    <property type="entry name" value="SAT4-like"/>
</dbReference>
<evidence type="ECO:0000256" key="7">
    <source>
        <dbReference type="SAM" id="Phobius"/>
    </source>
</evidence>
<protein>
    <recommendedName>
        <fullName evidence="8">Rhodopsin domain-containing protein</fullName>
    </recommendedName>
</protein>
<sequence length="405" mass="44030">MTYVNQASVLTVGILFLVLGTGAVAARLYVKYQSSSLGVEDWLTLAAWCLVTGDAIIMVIGSATNTVGNHAENIPADDIWPRVFIAMLQFYFDLIQTLALACLKLSVLWFYRRIFVGQLFQIASWALIGLVAAWGVAFVVARILSCGPDVHANFEYPESMKCIHTFVIYIALAATDVFVDLVILAIPVPLVLSLQMPLHKRLGIVMILLVGMGATICGIVRLSLFSNILAPAFKTLAVSHNSLASEDNVGTVSIFMFWSMLEIGVGVIAICLPILYRLVRDVPFLSIVRSLWTSSARAYSRPPGRGSGGGYRSVGSISKLKIWSRRISGSGHHHRSGGDCKDKANGSADELRVPLSPAQGHSHLLSTGPSAREQNAMAPNVPESGRKAKGQIWEMKEIKQTYDIV</sequence>
<keyword evidence="3 7" id="KW-1133">Transmembrane helix</keyword>
<evidence type="ECO:0000256" key="5">
    <source>
        <dbReference type="ARBA" id="ARBA00038359"/>
    </source>
</evidence>
<dbReference type="VEuPathDB" id="FungiDB:BO97DRAFT_443555"/>
<dbReference type="EMBL" id="KZ824286">
    <property type="protein sequence ID" value="RAL11841.1"/>
    <property type="molecule type" value="Genomic_DNA"/>
</dbReference>
<dbReference type="AlphaFoldDB" id="A0A395HV85"/>
<proteinExistence type="inferred from homology"/>
<evidence type="ECO:0000313" key="9">
    <source>
        <dbReference type="EMBL" id="RAL11841.1"/>
    </source>
</evidence>
<keyword evidence="10" id="KW-1185">Reference proteome</keyword>
<evidence type="ECO:0000256" key="2">
    <source>
        <dbReference type="ARBA" id="ARBA00022692"/>
    </source>
</evidence>
<dbReference type="RefSeq" id="XP_025550995.1">
    <property type="nucleotide sequence ID" value="XM_025698378.1"/>
</dbReference>
<keyword evidence="2 7" id="KW-0812">Transmembrane</keyword>
<dbReference type="OrthoDB" id="5393606at2759"/>
<accession>A0A395HV85</accession>
<feature type="transmembrane region" description="Helical" evidence="7">
    <location>
        <begin position="163"/>
        <end position="192"/>
    </location>
</feature>
<dbReference type="InterPro" id="IPR049326">
    <property type="entry name" value="Rhodopsin_dom_fungi"/>
</dbReference>
<evidence type="ECO:0000256" key="4">
    <source>
        <dbReference type="ARBA" id="ARBA00023136"/>
    </source>
</evidence>
<feature type="transmembrane region" description="Helical" evidence="7">
    <location>
        <begin position="122"/>
        <end position="143"/>
    </location>
</feature>
<dbReference type="GO" id="GO:0016020">
    <property type="term" value="C:membrane"/>
    <property type="evidence" value="ECO:0007669"/>
    <property type="project" value="UniProtKB-SubCell"/>
</dbReference>
<evidence type="ECO:0000256" key="3">
    <source>
        <dbReference type="ARBA" id="ARBA00022989"/>
    </source>
</evidence>
<evidence type="ECO:0000256" key="6">
    <source>
        <dbReference type="SAM" id="MobiDB-lite"/>
    </source>
</evidence>
<feature type="transmembrane region" description="Helical" evidence="7">
    <location>
        <begin position="6"/>
        <end position="30"/>
    </location>
</feature>
<comment type="subcellular location">
    <subcellularLocation>
        <location evidence="1">Membrane</location>
        <topology evidence="1">Multi-pass membrane protein</topology>
    </subcellularLocation>
</comment>
<dbReference type="Pfam" id="PF20684">
    <property type="entry name" value="Fung_rhodopsin"/>
    <property type="match status" value="1"/>
</dbReference>
<comment type="similarity">
    <text evidence="5">Belongs to the SAT4 family.</text>
</comment>
<feature type="compositionally biased region" description="Polar residues" evidence="6">
    <location>
        <begin position="364"/>
        <end position="373"/>
    </location>
</feature>